<dbReference type="GeneID" id="27903359"/>
<feature type="coiled-coil region" evidence="1">
    <location>
        <begin position="563"/>
        <end position="592"/>
    </location>
</feature>
<organism evidence="3 4">
    <name type="scientific">Sphaerulina musiva (strain SO2202)</name>
    <name type="common">Poplar stem canker fungus</name>
    <name type="synonym">Septoria musiva</name>
    <dbReference type="NCBI Taxonomy" id="692275"/>
    <lineage>
        <taxon>Eukaryota</taxon>
        <taxon>Fungi</taxon>
        <taxon>Dikarya</taxon>
        <taxon>Ascomycota</taxon>
        <taxon>Pezizomycotina</taxon>
        <taxon>Dothideomycetes</taxon>
        <taxon>Dothideomycetidae</taxon>
        <taxon>Mycosphaerellales</taxon>
        <taxon>Mycosphaerellaceae</taxon>
        <taxon>Sphaerulina</taxon>
    </lineage>
</organism>
<feature type="compositionally biased region" description="Low complexity" evidence="2">
    <location>
        <begin position="204"/>
        <end position="227"/>
    </location>
</feature>
<evidence type="ECO:0000256" key="2">
    <source>
        <dbReference type="SAM" id="MobiDB-lite"/>
    </source>
</evidence>
<dbReference type="EMBL" id="KB456267">
    <property type="protein sequence ID" value="EMF10355.1"/>
    <property type="molecule type" value="Genomic_DNA"/>
</dbReference>
<feature type="compositionally biased region" description="Polar residues" evidence="2">
    <location>
        <begin position="449"/>
        <end position="459"/>
    </location>
</feature>
<dbReference type="STRING" id="692275.N1QDV5"/>
<feature type="compositionally biased region" description="Low complexity" evidence="2">
    <location>
        <begin position="91"/>
        <end position="139"/>
    </location>
</feature>
<feature type="region of interest" description="Disordered" evidence="2">
    <location>
        <begin position="1"/>
        <end position="233"/>
    </location>
</feature>
<feature type="region of interest" description="Disordered" evidence="2">
    <location>
        <begin position="343"/>
        <end position="536"/>
    </location>
</feature>
<dbReference type="eggNOG" id="ENOG502R8V2">
    <property type="taxonomic scope" value="Eukaryota"/>
</dbReference>
<protein>
    <submittedName>
        <fullName evidence="3">Uncharacterized protein</fullName>
    </submittedName>
</protein>
<dbReference type="Proteomes" id="UP000016931">
    <property type="component" value="Unassembled WGS sequence"/>
</dbReference>
<dbReference type="AlphaFoldDB" id="N1QDV5"/>
<feature type="compositionally biased region" description="Basic and acidic residues" evidence="2">
    <location>
        <begin position="499"/>
        <end position="512"/>
    </location>
</feature>
<feature type="compositionally biased region" description="Gly residues" evidence="2">
    <location>
        <begin position="60"/>
        <end position="73"/>
    </location>
</feature>
<evidence type="ECO:0000313" key="3">
    <source>
        <dbReference type="EMBL" id="EMF10355.1"/>
    </source>
</evidence>
<feature type="compositionally biased region" description="Basic and acidic residues" evidence="2">
    <location>
        <begin position="461"/>
        <end position="476"/>
    </location>
</feature>
<dbReference type="HOGENOM" id="CLU_455763_0_0_1"/>
<dbReference type="OMA" id="HANTTQV"/>
<evidence type="ECO:0000313" key="4">
    <source>
        <dbReference type="Proteomes" id="UP000016931"/>
    </source>
</evidence>
<name>N1QDV5_SPHMS</name>
<proteinExistence type="predicted"/>
<keyword evidence="1" id="KW-0175">Coiled coil</keyword>
<gene>
    <name evidence="3" type="ORF">SEPMUDRAFT_150503</name>
</gene>
<feature type="compositionally biased region" description="Polar residues" evidence="2">
    <location>
        <begin position="616"/>
        <end position="638"/>
    </location>
</feature>
<feature type="compositionally biased region" description="Polar residues" evidence="2">
    <location>
        <begin position="681"/>
        <end position="695"/>
    </location>
</feature>
<feature type="compositionally biased region" description="Basic and acidic residues" evidence="2">
    <location>
        <begin position="167"/>
        <end position="197"/>
    </location>
</feature>
<feature type="compositionally biased region" description="Basic and acidic residues" evidence="2">
    <location>
        <begin position="368"/>
        <end position="387"/>
    </location>
</feature>
<feature type="compositionally biased region" description="Basic and acidic residues" evidence="2">
    <location>
        <begin position="397"/>
        <end position="428"/>
    </location>
</feature>
<dbReference type="RefSeq" id="XP_016758476.1">
    <property type="nucleotide sequence ID" value="XM_016906222.1"/>
</dbReference>
<feature type="region of interest" description="Disordered" evidence="2">
    <location>
        <begin position="675"/>
        <end position="718"/>
    </location>
</feature>
<feature type="compositionally biased region" description="Polar residues" evidence="2">
    <location>
        <begin position="486"/>
        <end position="495"/>
    </location>
</feature>
<reference evidence="3 4" key="1">
    <citation type="journal article" date="2012" name="PLoS Pathog.">
        <title>Diverse lifestyles and strategies of plant pathogenesis encoded in the genomes of eighteen Dothideomycetes fungi.</title>
        <authorList>
            <person name="Ohm R.A."/>
            <person name="Feau N."/>
            <person name="Henrissat B."/>
            <person name="Schoch C.L."/>
            <person name="Horwitz B.A."/>
            <person name="Barry K.W."/>
            <person name="Condon B.J."/>
            <person name="Copeland A.C."/>
            <person name="Dhillon B."/>
            <person name="Glaser F."/>
            <person name="Hesse C.N."/>
            <person name="Kosti I."/>
            <person name="LaButti K."/>
            <person name="Lindquist E.A."/>
            <person name="Lucas S."/>
            <person name="Salamov A.A."/>
            <person name="Bradshaw R.E."/>
            <person name="Ciuffetti L."/>
            <person name="Hamelin R.C."/>
            <person name="Kema G.H.J."/>
            <person name="Lawrence C."/>
            <person name="Scott J.A."/>
            <person name="Spatafora J.W."/>
            <person name="Turgeon B.G."/>
            <person name="de Wit P.J.G.M."/>
            <person name="Zhong S."/>
            <person name="Goodwin S.B."/>
            <person name="Grigoriev I.V."/>
        </authorList>
    </citation>
    <scope>NUCLEOTIDE SEQUENCE [LARGE SCALE GENOMIC DNA]</scope>
    <source>
        <strain evidence="3 4">SO2202</strain>
    </source>
</reference>
<dbReference type="OrthoDB" id="3922255at2759"/>
<keyword evidence="4" id="KW-1185">Reference proteome</keyword>
<feature type="compositionally biased region" description="Polar residues" evidence="2">
    <location>
        <begin position="520"/>
        <end position="536"/>
    </location>
</feature>
<feature type="region of interest" description="Disordered" evidence="2">
    <location>
        <begin position="616"/>
        <end position="644"/>
    </location>
</feature>
<feature type="compositionally biased region" description="Polar residues" evidence="2">
    <location>
        <begin position="148"/>
        <end position="161"/>
    </location>
</feature>
<sequence>MPHPKPAQVADYDSDEGRIVSGTEVSAHTSRSSKHRPSSSSKPPKQGGGGAAAVAAGAGPAAGGAGGGGGGGERASRSATPHVPASDSGYSSTPAADTKPATSTATATATAAAAAANSPAKPAQSTSSPAVAPSPVKSKPIIHRQDSARSTTRAATISNTTAKRKDHCTDPNCRDPNCDSTRNLERRYTNPNREHRNSMSAALPPAQAQYHYYPQQQQQQQQHDYAAMPPPSAMPLARRESMVHPRPHSLHMPHVSAGLPLSYPVVHPGATPGYGYGHPQASYAPQQPVVYGTAPPTQQAVYPPPPSPVKAAVPSSPLTGTYPGYPGQLGKISARTGNPAVPGLVTSIPMQPPAPAYNVSAGGGMSARADRRTKNHAAEQRRLRDDENTSSESESSGDERNQDARYDYHRDEQDRRREPKRIEYERQRSKSRRRRSVVIEDPRPVAKKSYTTSVVPTRQSSRRDSISRPDLNHRTTSDPLVEYVSSPDTYESSHPSKAVLDRRERDRRDAASAKRHSRRMSVSTTADSYDTPPTSISNGSGYVEAIIEDRGGSRRVYLSREQYAELTRRYEREDREAERDRLEAQRMHLERIERYQKEQAAGVERQNLTATNIKEAARTTTKSHVSSRSQKTTTSGSRLSRGGLTLERNGTMLYLEEGIPEISLKLDDDGHTRVVIGSGTNGREQSYHGSKSSGSRVGRPRTSRQHSIREEEQYERGL</sequence>
<evidence type="ECO:0000256" key="1">
    <source>
        <dbReference type="SAM" id="Coils"/>
    </source>
</evidence>
<feature type="compositionally biased region" description="Basic and acidic residues" evidence="2">
    <location>
        <begin position="707"/>
        <end position="718"/>
    </location>
</feature>
<accession>N1QDV5</accession>